<proteinExistence type="predicted"/>
<dbReference type="Proteomes" id="UP001196097">
    <property type="component" value="Chromosome"/>
</dbReference>
<evidence type="ECO:0000313" key="1">
    <source>
        <dbReference type="EMBL" id="XRP72091.1"/>
    </source>
</evidence>
<accession>A0ACD5IES6</accession>
<name>A0ACD5IES6_9PROT</name>
<keyword evidence="2" id="KW-1185">Reference proteome</keyword>
<protein>
    <submittedName>
        <fullName evidence="1">P-type conjugative transfer ATPase TrbB</fullName>
    </submittedName>
</protein>
<gene>
    <name evidence="1" type="primary">trbB</name>
    <name evidence="1" type="ORF">HF292_009750</name>
</gene>
<reference evidence="1 2" key="1">
    <citation type="journal article" date="2021" name="ISME J.">
        <title>Genomic evolution of the class Acidithiobacillia: deep-branching Proteobacteria living in extreme acidic conditions.</title>
        <authorList>
            <person name="Moya-Beltran A."/>
            <person name="Beard S."/>
            <person name="Rojas-Villalobos C."/>
            <person name="Issotta F."/>
            <person name="Gallardo Y."/>
            <person name="Ulloa R."/>
            <person name="Giaveno A."/>
            <person name="Degli Esposti M."/>
            <person name="Johnson D.B."/>
            <person name="Quatrini R."/>
        </authorList>
    </citation>
    <scope>NUCLEOTIDE SEQUENCE [LARGE SCALE GENOMIC DNA]</scope>
    <source>
        <strain evidence="1 2">CF3</strain>
    </source>
</reference>
<evidence type="ECO:0000313" key="2">
    <source>
        <dbReference type="Proteomes" id="UP001196097"/>
    </source>
</evidence>
<organism evidence="1 2">
    <name type="scientific">Acidithiobacillus ferruginosus</name>
    <dbReference type="NCBI Taxonomy" id="3063951"/>
    <lineage>
        <taxon>Bacteria</taxon>
        <taxon>Pseudomonadati</taxon>
        <taxon>Pseudomonadota</taxon>
        <taxon>Acidithiobacillia</taxon>
        <taxon>Acidithiobacillales</taxon>
        <taxon>Acidithiobacillaceae</taxon>
        <taxon>Acidithiobacillus</taxon>
    </lineage>
</organism>
<dbReference type="EMBL" id="CP130946">
    <property type="protein sequence ID" value="XRP72091.1"/>
    <property type="molecule type" value="Genomic_DNA"/>
</dbReference>
<sequence>MSTEAVGSGSGIDKAKIEAHARLVEQMQRILGSDICAAFQDEKVVEIMVNDDGKVLVERHGSGITELGRMTPAKVLNFIGLMAHFRETTVGRDRPIVEGAMPDEFLRARFAGAIPPIMPNPTFCIRLPARIVFTLDDYVAKGIITQLQHEHIIRAVEDRKNILVSGSTSSGKTTLLNAILDAISNRSGLDQRIVLIQDTAELQCTAPNTVSMLTYEDSGVDFTKLLKLTLRYRPDRIIVGEVRDKAALALLKAWNTGHPGGLATLHANNPQAALLRLDQLCQEAGVPPQRELINEAVDLVIQIQRDPTYPAGRRITAMEAVRSGDQISAWKRPPGRLARKRALYQK</sequence>